<evidence type="ECO:0000256" key="1">
    <source>
        <dbReference type="SAM" id="MobiDB-lite"/>
    </source>
</evidence>
<keyword evidence="3" id="KW-1185">Reference proteome</keyword>
<dbReference type="EMBL" id="JGYV01000006">
    <property type="protein sequence ID" value="KFI63864.1"/>
    <property type="molecule type" value="Genomic_DNA"/>
</dbReference>
<evidence type="ECO:0000313" key="3">
    <source>
        <dbReference type="Proteomes" id="UP000029067"/>
    </source>
</evidence>
<dbReference type="eggNOG" id="ENOG5031UWP">
    <property type="taxonomic scope" value="Bacteria"/>
</dbReference>
<dbReference type="STRING" id="1688.BCUN_1476"/>
<feature type="compositionally biased region" description="Basic and acidic residues" evidence="1">
    <location>
        <begin position="47"/>
        <end position="67"/>
    </location>
</feature>
<protein>
    <submittedName>
        <fullName evidence="2">Uncharacterized protein</fullName>
    </submittedName>
</protein>
<accession>A0A087AYL4</accession>
<dbReference type="Proteomes" id="UP000029067">
    <property type="component" value="Unassembled WGS sequence"/>
</dbReference>
<gene>
    <name evidence="2" type="ORF">BCUN_1476</name>
</gene>
<reference evidence="2 3" key="1">
    <citation type="submission" date="2014-03" db="EMBL/GenBank/DDBJ databases">
        <title>Genomics of Bifidobacteria.</title>
        <authorList>
            <person name="Ventura M."/>
            <person name="Milani C."/>
            <person name="Lugli G.A."/>
        </authorList>
    </citation>
    <scope>NUCLEOTIDE SEQUENCE [LARGE SCALE GENOMIC DNA]</scope>
    <source>
        <strain evidence="2 3">LMG 10738</strain>
    </source>
</reference>
<dbReference type="AlphaFoldDB" id="A0A087AYL4"/>
<feature type="region of interest" description="Disordered" evidence="1">
    <location>
        <begin position="1"/>
        <end position="84"/>
    </location>
</feature>
<organism evidence="2 3">
    <name type="scientific">Bifidobacterium cuniculi</name>
    <dbReference type="NCBI Taxonomy" id="1688"/>
    <lineage>
        <taxon>Bacteria</taxon>
        <taxon>Bacillati</taxon>
        <taxon>Actinomycetota</taxon>
        <taxon>Actinomycetes</taxon>
        <taxon>Bifidobacteriales</taxon>
        <taxon>Bifidobacteriaceae</taxon>
        <taxon>Bifidobacterium</taxon>
    </lineage>
</organism>
<dbReference type="RefSeq" id="WP_051920790.1">
    <property type="nucleotide sequence ID" value="NZ_JGYV01000006.1"/>
</dbReference>
<proteinExistence type="predicted"/>
<dbReference type="OrthoDB" id="3240165at2"/>
<comment type="caution">
    <text evidence="2">The sequence shown here is derived from an EMBL/GenBank/DDBJ whole genome shotgun (WGS) entry which is preliminary data.</text>
</comment>
<name>A0A087AYL4_9BIFI</name>
<sequence>MAAEDVANTHEGLDAISDEQAKEMANVVDATDHPYDDPITGKPNTDVPHDELGVDEQAKERREEHDGAVQMAVDAPEEDTNANQWEDTYMEDSAMAREGNGEA</sequence>
<evidence type="ECO:0000313" key="2">
    <source>
        <dbReference type="EMBL" id="KFI63864.1"/>
    </source>
</evidence>